<keyword evidence="3" id="KW-1185">Reference proteome</keyword>
<gene>
    <name evidence="2" type="ordered locus">MROS_1824</name>
</gene>
<protein>
    <recommendedName>
        <fullName evidence="4">Lipoprotein</fullName>
    </recommendedName>
</protein>
<keyword evidence="1" id="KW-0732">Signal</keyword>
<dbReference type="KEGG" id="mro:MROS_1824"/>
<dbReference type="RefSeq" id="WP_014856489.1">
    <property type="nucleotide sequence ID" value="NC_018178.1"/>
</dbReference>
<dbReference type="AlphaFoldDB" id="I6YWV7"/>
<name>I6YWV7_MELRP</name>
<evidence type="ECO:0000313" key="2">
    <source>
        <dbReference type="EMBL" id="AFN75057.1"/>
    </source>
</evidence>
<dbReference type="STRING" id="1191523.MROS_1824"/>
<feature type="signal peptide" evidence="1">
    <location>
        <begin position="1"/>
        <end position="20"/>
    </location>
</feature>
<dbReference type="HOGENOM" id="CLU_2180716_0_0_10"/>
<evidence type="ECO:0000313" key="3">
    <source>
        <dbReference type="Proteomes" id="UP000009011"/>
    </source>
</evidence>
<reference evidence="2 3" key="1">
    <citation type="journal article" date="2013" name="PLoS ONE">
        <title>Genomic analysis of Melioribacter roseus, facultatively anaerobic organotrophic bacterium representing a novel deep lineage within Bacteriodetes/Chlorobi group.</title>
        <authorList>
            <person name="Kadnikov V.V."/>
            <person name="Mardanov A.V."/>
            <person name="Podosokorskaya O.A."/>
            <person name="Gavrilov S.N."/>
            <person name="Kublanov I.V."/>
            <person name="Beletsky A.V."/>
            <person name="Bonch-Osmolovskaya E.A."/>
            <person name="Ravin N.V."/>
        </authorList>
    </citation>
    <scope>NUCLEOTIDE SEQUENCE [LARGE SCALE GENOMIC DNA]</scope>
    <source>
        <strain evidence="3">JCM 17771 / P3M-2</strain>
    </source>
</reference>
<sequence length="109" mass="12181">MKIKKFIPFALILISVIAVNACCSCKNAVAKGGKVKGYITVVGNEPFSKLAIKTDDDNVYILKCKPAVERELWEKQGDYYLVTFTKTEKDTRAPVLIVEEITPLNKNTK</sequence>
<evidence type="ECO:0000256" key="1">
    <source>
        <dbReference type="SAM" id="SignalP"/>
    </source>
</evidence>
<proteinExistence type="predicted"/>
<feature type="chain" id="PRO_5003707066" description="Lipoprotein" evidence="1">
    <location>
        <begin position="21"/>
        <end position="109"/>
    </location>
</feature>
<accession>I6YWV7</accession>
<dbReference type="Proteomes" id="UP000009011">
    <property type="component" value="Chromosome"/>
</dbReference>
<dbReference type="EMBL" id="CP003557">
    <property type="protein sequence ID" value="AFN75057.1"/>
    <property type="molecule type" value="Genomic_DNA"/>
</dbReference>
<evidence type="ECO:0008006" key="4">
    <source>
        <dbReference type="Google" id="ProtNLM"/>
    </source>
</evidence>
<organism evidence="2 3">
    <name type="scientific">Melioribacter roseus (strain DSM 23840 / JCM 17771 / VKM B-2668 / P3M-2)</name>
    <dbReference type="NCBI Taxonomy" id="1191523"/>
    <lineage>
        <taxon>Bacteria</taxon>
        <taxon>Pseudomonadati</taxon>
        <taxon>Ignavibacteriota</taxon>
        <taxon>Ignavibacteria</taxon>
        <taxon>Ignavibacteriales</taxon>
        <taxon>Melioribacteraceae</taxon>
        <taxon>Melioribacter</taxon>
    </lineage>
</organism>